<dbReference type="InterPro" id="IPR010559">
    <property type="entry name" value="Sig_transdc_His_kin_internal"/>
</dbReference>
<sequence>MELELNSNRGFIPNLCDVSAVFLLVLMVELFSLILALGSDINADFWQRFAFISFFSQWVALVNASLLCALKQWLNEKTALICTLFSFALMMCVTLIFSYLVVYLNDVMGDYSTASLQAILLFFTKNVAISCIIYSVVLRYFYVQHQWRSNLQAQSHAQVQALKARIHPHFLFNSMNTIASLIRINGKKAEKAVEDLSDLFRASLQEDTIHSLQSELDLIRSYLSIEKLRLDQRLSVDLQLDESAMEIEVPSLCLQPIVENAIYYGVEPLDEGGLIKISAQLENNRLCLSVSNPITRQSIMSQHKGNHMAQKNIQTRLLLMYGEEAEFKIDAQPDLYSVRIGIPLKR</sequence>
<name>A0A3B0X5R9_9ZZZZ</name>
<feature type="transmembrane region" description="Helical" evidence="1">
    <location>
        <begin position="82"/>
        <end position="104"/>
    </location>
</feature>
<dbReference type="SUPFAM" id="SSF55874">
    <property type="entry name" value="ATPase domain of HSP90 chaperone/DNA topoisomerase II/histidine kinase"/>
    <property type="match status" value="1"/>
</dbReference>
<dbReference type="PANTHER" id="PTHR34220:SF7">
    <property type="entry name" value="SENSOR HISTIDINE KINASE YPDA"/>
    <property type="match status" value="1"/>
</dbReference>
<gene>
    <name evidence="3" type="ORF">MNBD_GAMMA07-2674</name>
</gene>
<feature type="transmembrane region" description="Helical" evidence="1">
    <location>
        <begin position="116"/>
        <end position="142"/>
    </location>
</feature>
<dbReference type="GO" id="GO:0000155">
    <property type="term" value="F:phosphorelay sensor kinase activity"/>
    <property type="evidence" value="ECO:0007669"/>
    <property type="project" value="InterPro"/>
</dbReference>
<reference evidence="3" key="1">
    <citation type="submission" date="2018-06" db="EMBL/GenBank/DDBJ databases">
        <authorList>
            <person name="Zhirakovskaya E."/>
        </authorList>
    </citation>
    <scope>NUCLEOTIDE SEQUENCE</scope>
</reference>
<accession>A0A3B0X5R9</accession>
<dbReference type="EMBL" id="UOFF01000294">
    <property type="protein sequence ID" value="VAW56889.1"/>
    <property type="molecule type" value="Genomic_DNA"/>
</dbReference>
<keyword evidence="1" id="KW-0472">Membrane</keyword>
<feature type="transmembrane region" description="Helical" evidence="1">
    <location>
        <begin position="49"/>
        <end position="70"/>
    </location>
</feature>
<dbReference type="Gene3D" id="3.30.565.10">
    <property type="entry name" value="Histidine kinase-like ATPase, C-terminal domain"/>
    <property type="match status" value="1"/>
</dbReference>
<organism evidence="3">
    <name type="scientific">hydrothermal vent metagenome</name>
    <dbReference type="NCBI Taxonomy" id="652676"/>
    <lineage>
        <taxon>unclassified sequences</taxon>
        <taxon>metagenomes</taxon>
        <taxon>ecological metagenomes</taxon>
    </lineage>
</organism>
<keyword evidence="1" id="KW-0812">Transmembrane</keyword>
<dbReference type="GO" id="GO:0016020">
    <property type="term" value="C:membrane"/>
    <property type="evidence" value="ECO:0007669"/>
    <property type="project" value="InterPro"/>
</dbReference>
<dbReference type="InterPro" id="IPR036890">
    <property type="entry name" value="HATPase_C_sf"/>
</dbReference>
<dbReference type="AlphaFoldDB" id="A0A3B0X5R9"/>
<evidence type="ECO:0000313" key="3">
    <source>
        <dbReference type="EMBL" id="VAW56889.1"/>
    </source>
</evidence>
<evidence type="ECO:0000256" key="1">
    <source>
        <dbReference type="SAM" id="Phobius"/>
    </source>
</evidence>
<feature type="transmembrane region" description="Helical" evidence="1">
    <location>
        <begin position="12"/>
        <end position="37"/>
    </location>
</feature>
<proteinExistence type="predicted"/>
<dbReference type="PANTHER" id="PTHR34220">
    <property type="entry name" value="SENSOR HISTIDINE KINASE YPDA"/>
    <property type="match status" value="1"/>
</dbReference>
<feature type="domain" description="Signal transduction histidine kinase internal region" evidence="2">
    <location>
        <begin position="157"/>
        <end position="234"/>
    </location>
</feature>
<dbReference type="InterPro" id="IPR050640">
    <property type="entry name" value="Bact_2-comp_sensor_kinase"/>
</dbReference>
<keyword evidence="1" id="KW-1133">Transmembrane helix</keyword>
<dbReference type="Pfam" id="PF06580">
    <property type="entry name" value="His_kinase"/>
    <property type="match status" value="1"/>
</dbReference>
<protein>
    <recommendedName>
        <fullName evidence="2">Signal transduction histidine kinase internal region domain-containing protein</fullName>
    </recommendedName>
</protein>
<evidence type="ECO:0000259" key="2">
    <source>
        <dbReference type="Pfam" id="PF06580"/>
    </source>
</evidence>